<feature type="region of interest" description="Disordered" evidence="4">
    <location>
        <begin position="32"/>
        <end position="62"/>
    </location>
</feature>
<evidence type="ECO:0000313" key="5">
    <source>
        <dbReference type="EMBL" id="MBC5782045.1"/>
    </source>
</evidence>
<dbReference type="Pfam" id="PF00400">
    <property type="entry name" value="WD40"/>
    <property type="match status" value="1"/>
</dbReference>
<keyword evidence="1 3" id="KW-0853">WD repeat</keyword>
<protein>
    <recommendedName>
        <fullName evidence="7">WD40 repeat domain-containing protein</fullName>
    </recommendedName>
</protein>
<sequence length="659" mass="70937">MSRLARVGLLVLLLVGLAVAIRWSSQRLVPDRASPSGPQKAALFGPCMDRRPQQPDAAPVPGLDPRTLLFSSDCRWLVSGNRNGSIQVIERESGKLLAQAAGHAFQVENMVLGADDKLLFSSSKTQEDVLAWSLPDLKRLATVQTSRRGSSALAYDAKRGVLATGDSSGLYLWKIAPEPGREVRVAEPFFQLKPRGTVHSLAFSPDGKLLAAGLGGAVEIWQYDGTGLVPIARTAQGDLRDWILAVAFTRDAKALVSGTSHKAIAVWQVPSLEPVRQAAADPATWSFYTDPTRFTARPPREYAGPDKGSLVFEIDDATADRVYLAATGHVYQDPIAWRGLVQAAGNGGGISFFDVYANRPGPVLSIPTSRAPQRGLLLNFAVLPERSLLAVKRESDLVVVDLANLKVLHNLQVTRGKAELQWIADGATLAYSDSGEVGFVTVASGQVRKVPRPAWNGQPQMIHHQLGASLDGRGVVAVFGDRLVEIDTDLRVKDVVRMPLMPIERLAPIAPRDAYLVAGPDGAALFRSGAAETRIPSRVSETVQAALSPDAGTLYVKENDKLCRYRLEAPGPCDAFATAANPGKMALDTDGRLLVEGGHRKTVRVLDLASGQDIAQLEGHLGEIVYVRLLGNRVLSADSTGELRLWSLETRELVASTRP</sequence>
<keyword evidence="2" id="KW-0677">Repeat</keyword>
<dbReference type="Proteomes" id="UP000608513">
    <property type="component" value="Unassembled WGS sequence"/>
</dbReference>
<dbReference type="SMART" id="SM00320">
    <property type="entry name" value="WD40"/>
    <property type="match status" value="6"/>
</dbReference>
<evidence type="ECO:0000256" key="1">
    <source>
        <dbReference type="ARBA" id="ARBA00022574"/>
    </source>
</evidence>
<organism evidence="5 6">
    <name type="scientific">Ramlibacter cellulosilyticus</name>
    <dbReference type="NCBI Taxonomy" id="2764187"/>
    <lineage>
        <taxon>Bacteria</taxon>
        <taxon>Pseudomonadati</taxon>
        <taxon>Pseudomonadota</taxon>
        <taxon>Betaproteobacteria</taxon>
        <taxon>Burkholderiales</taxon>
        <taxon>Comamonadaceae</taxon>
        <taxon>Ramlibacter</taxon>
    </lineage>
</organism>
<dbReference type="InterPro" id="IPR001680">
    <property type="entry name" value="WD40_rpt"/>
</dbReference>
<accession>A0A923MMF3</accession>
<comment type="caution">
    <text evidence="5">The sequence shown here is derived from an EMBL/GenBank/DDBJ whole genome shotgun (WGS) entry which is preliminary data.</text>
</comment>
<dbReference type="PANTHER" id="PTHR19848">
    <property type="entry name" value="WD40 REPEAT PROTEIN"/>
    <property type="match status" value="1"/>
</dbReference>
<dbReference type="InterPro" id="IPR036322">
    <property type="entry name" value="WD40_repeat_dom_sf"/>
</dbReference>
<evidence type="ECO:0000256" key="4">
    <source>
        <dbReference type="SAM" id="MobiDB-lite"/>
    </source>
</evidence>
<evidence type="ECO:0000256" key="3">
    <source>
        <dbReference type="PROSITE-ProRule" id="PRU00221"/>
    </source>
</evidence>
<dbReference type="PROSITE" id="PS50082">
    <property type="entry name" value="WD_REPEATS_2"/>
    <property type="match status" value="1"/>
</dbReference>
<reference evidence="5" key="1">
    <citation type="submission" date="2020-08" db="EMBL/GenBank/DDBJ databases">
        <title>Ramlibacter sp. USB13 16S ribosomal RNA gene genome sequencing and assembly.</title>
        <authorList>
            <person name="Kang M."/>
        </authorList>
    </citation>
    <scope>NUCLEOTIDE SEQUENCE</scope>
    <source>
        <strain evidence="5">USB13</strain>
    </source>
</reference>
<dbReference type="PANTHER" id="PTHR19848:SF8">
    <property type="entry name" value="F-BOX AND WD REPEAT DOMAIN CONTAINING 7"/>
    <property type="match status" value="1"/>
</dbReference>
<dbReference type="RefSeq" id="WP_187074765.1">
    <property type="nucleotide sequence ID" value="NZ_JACORT010000001.1"/>
</dbReference>
<dbReference type="SUPFAM" id="SSF50978">
    <property type="entry name" value="WD40 repeat-like"/>
    <property type="match status" value="1"/>
</dbReference>
<evidence type="ECO:0000313" key="6">
    <source>
        <dbReference type="Proteomes" id="UP000608513"/>
    </source>
</evidence>
<dbReference type="Gene3D" id="2.130.10.10">
    <property type="entry name" value="YVTN repeat-like/Quinoprotein amine dehydrogenase"/>
    <property type="match status" value="2"/>
</dbReference>
<dbReference type="SUPFAM" id="SSF50969">
    <property type="entry name" value="YVTN repeat-like/Quinoprotein amine dehydrogenase"/>
    <property type="match status" value="1"/>
</dbReference>
<proteinExistence type="predicted"/>
<dbReference type="InterPro" id="IPR011044">
    <property type="entry name" value="Quino_amine_DH_bsu"/>
</dbReference>
<dbReference type="InterPro" id="IPR015943">
    <property type="entry name" value="WD40/YVTN_repeat-like_dom_sf"/>
</dbReference>
<gene>
    <name evidence="5" type="ORF">H8N03_03755</name>
</gene>
<keyword evidence="6" id="KW-1185">Reference proteome</keyword>
<dbReference type="AlphaFoldDB" id="A0A923MMF3"/>
<name>A0A923MMF3_9BURK</name>
<dbReference type="EMBL" id="JACORT010000001">
    <property type="protein sequence ID" value="MBC5782045.1"/>
    <property type="molecule type" value="Genomic_DNA"/>
</dbReference>
<evidence type="ECO:0008006" key="7">
    <source>
        <dbReference type="Google" id="ProtNLM"/>
    </source>
</evidence>
<feature type="repeat" description="WD" evidence="3">
    <location>
        <begin position="243"/>
        <end position="277"/>
    </location>
</feature>
<evidence type="ECO:0000256" key="2">
    <source>
        <dbReference type="ARBA" id="ARBA00022737"/>
    </source>
</evidence>